<dbReference type="EMBL" id="JADGKB010000032">
    <property type="protein sequence ID" value="KAJ3258019.1"/>
    <property type="molecule type" value="Genomic_DNA"/>
</dbReference>
<dbReference type="AlphaFoldDB" id="A0AAD5Y3Q4"/>
<gene>
    <name evidence="1" type="ORF">HK103_004153</name>
</gene>
<name>A0AAD5Y3Q4_9FUNG</name>
<sequence length="214" mass="24883">MTTKQHRSTWDKYSFYWFWTDRASWIIEPMDSKKDVLEKRLVSQTLVDLCIRFLFSEHGYIQFSQDLDLVTTNLVMISVSLFHWSVCMSEPLVLAAGLNFLADMEAKPLSNYFASKLFSPLSAPHLTPQERGNILKIVIALRFRQGWWKKPVLQKYLPKWINPFEIPEPKGIFDCRSGNGTFNLFLQQLANPQFPWLTLPAVKAGPDLRYSVFS</sequence>
<evidence type="ECO:0000313" key="2">
    <source>
        <dbReference type="Proteomes" id="UP001210925"/>
    </source>
</evidence>
<dbReference type="Proteomes" id="UP001210925">
    <property type="component" value="Unassembled WGS sequence"/>
</dbReference>
<feature type="non-terminal residue" evidence="1">
    <location>
        <position position="214"/>
    </location>
</feature>
<protein>
    <submittedName>
        <fullName evidence="1">Uncharacterized protein</fullName>
    </submittedName>
</protein>
<organism evidence="1 2">
    <name type="scientific">Boothiomyces macroporosus</name>
    <dbReference type="NCBI Taxonomy" id="261099"/>
    <lineage>
        <taxon>Eukaryota</taxon>
        <taxon>Fungi</taxon>
        <taxon>Fungi incertae sedis</taxon>
        <taxon>Chytridiomycota</taxon>
        <taxon>Chytridiomycota incertae sedis</taxon>
        <taxon>Chytridiomycetes</taxon>
        <taxon>Rhizophydiales</taxon>
        <taxon>Terramycetaceae</taxon>
        <taxon>Boothiomyces</taxon>
    </lineage>
</organism>
<keyword evidence="2" id="KW-1185">Reference proteome</keyword>
<comment type="caution">
    <text evidence="1">The sequence shown here is derived from an EMBL/GenBank/DDBJ whole genome shotgun (WGS) entry which is preliminary data.</text>
</comment>
<reference evidence="1" key="1">
    <citation type="submission" date="2020-05" db="EMBL/GenBank/DDBJ databases">
        <title>Phylogenomic resolution of chytrid fungi.</title>
        <authorList>
            <person name="Stajich J.E."/>
            <person name="Amses K."/>
            <person name="Simmons R."/>
            <person name="Seto K."/>
            <person name="Myers J."/>
            <person name="Bonds A."/>
            <person name="Quandt C.A."/>
            <person name="Barry K."/>
            <person name="Liu P."/>
            <person name="Grigoriev I."/>
            <person name="Longcore J.E."/>
            <person name="James T.Y."/>
        </authorList>
    </citation>
    <scope>NUCLEOTIDE SEQUENCE</scope>
    <source>
        <strain evidence="1">PLAUS21</strain>
    </source>
</reference>
<evidence type="ECO:0000313" key="1">
    <source>
        <dbReference type="EMBL" id="KAJ3258019.1"/>
    </source>
</evidence>
<accession>A0AAD5Y3Q4</accession>
<proteinExistence type="predicted"/>